<accession>X7ZX61</accession>
<organism evidence="1">
    <name type="scientific">Mycobacterium xenopi 4042</name>
    <dbReference type="NCBI Taxonomy" id="1299334"/>
    <lineage>
        <taxon>Bacteria</taxon>
        <taxon>Bacillati</taxon>
        <taxon>Actinomycetota</taxon>
        <taxon>Actinomycetes</taxon>
        <taxon>Mycobacteriales</taxon>
        <taxon>Mycobacteriaceae</taxon>
        <taxon>Mycobacterium</taxon>
    </lineage>
</organism>
<name>X7ZX61_MYCXE</name>
<dbReference type="AlphaFoldDB" id="X7ZX61"/>
<proteinExistence type="predicted"/>
<sequence>MGQGSFDDASVIGGATSQTCCQPILSRPNWRKLFGGLNTADARVHLIRAALRLPAAGEPGH</sequence>
<evidence type="ECO:0000313" key="1">
    <source>
        <dbReference type="EMBL" id="EUA23225.1"/>
    </source>
</evidence>
<reference evidence="1" key="1">
    <citation type="submission" date="2014-01" db="EMBL/GenBank/DDBJ databases">
        <authorList>
            <person name="Brown-Elliot B."/>
            <person name="Wallace R."/>
            <person name="Lenaerts A."/>
            <person name="Ordway D."/>
            <person name="DeGroote M.A."/>
            <person name="Parker T."/>
            <person name="Sizemore C."/>
            <person name="Tallon L.J."/>
            <person name="Sadzewicz L.K."/>
            <person name="Sengamalay N."/>
            <person name="Fraser C.M."/>
            <person name="Hine E."/>
            <person name="Shefchek K.A."/>
            <person name="Das S.P."/>
            <person name="Tettelin H."/>
        </authorList>
    </citation>
    <scope>NUCLEOTIDE SEQUENCE [LARGE SCALE GENOMIC DNA]</scope>
    <source>
        <strain evidence="1">4042</strain>
    </source>
</reference>
<comment type="caution">
    <text evidence="1">The sequence shown here is derived from an EMBL/GenBank/DDBJ whole genome shotgun (WGS) entry which is preliminary data.</text>
</comment>
<gene>
    <name evidence="1" type="ORF">I553_5802</name>
</gene>
<dbReference type="EMBL" id="JAOB01000069">
    <property type="protein sequence ID" value="EUA23225.1"/>
    <property type="molecule type" value="Genomic_DNA"/>
</dbReference>
<protein>
    <submittedName>
        <fullName evidence="1">Uncharacterized protein</fullName>
    </submittedName>
</protein>